<dbReference type="Proteomes" id="UP000286045">
    <property type="component" value="Unassembled WGS sequence"/>
</dbReference>
<dbReference type="PANTHER" id="PTHR38794:SF1">
    <property type="entry name" value="INTEGRAL MEMBRANE PROTEIN"/>
    <property type="match status" value="1"/>
</dbReference>
<dbReference type="EMBL" id="RYZI01000078">
    <property type="protein sequence ID" value="RWA11500.1"/>
    <property type="molecule type" value="Genomic_DNA"/>
</dbReference>
<feature type="transmembrane region" description="Helical" evidence="1">
    <location>
        <begin position="23"/>
        <end position="44"/>
    </location>
</feature>
<organism evidence="3 4">
    <name type="scientific">Xylaria grammica</name>
    <dbReference type="NCBI Taxonomy" id="363999"/>
    <lineage>
        <taxon>Eukaryota</taxon>
        <taxon>Fungi</taxon>
        <taxon>Dikarya</taxon>
        <taxon>Ascomycota</taxon>
        <taxon>Pezizomycotina</taxon>
        <taxon>Sordariomycetes</taxon>
        <taxon>Xylariomycetidae</taxon>
        <taxon>Xylariales</taxon>
        <taxon>Xylariaceae</taxon>
        <taxon>Xylaria</taxon>
    </lineage>
</organism>
<feature type="transmembrane region" description="Helical" evidence="1">
    <location>
        <begin position="138"/>
        <end position="158"/>
    </location>
</feature>
<keyword evidence="1" id="KW-0472">Membrane</keyword>
<comment type="caution">
    <text evidence="3">The sequence shown here is derived from an EMBL/GenBank/DDBJ whole genome shotgun (WGS) entry which is preliminary data.</text>
</comment>
<feature type="transmembrane region" description="Helical" evidence="1">
    <location>
        <begin position="212"/>
        <end position="235"/>
    </location>
</feature>
<dbReference type="AlphaFoldDB" id="A0A439DAQ8"/>
<dbReference type="InterPro" id="IPR049326">
    <property type="entry name" value="Rhodopsin_dom_fungi"/>
</dbReference>
<evidence type="ECO:0000313" key="3">
    <source>
        <dbReference type="EMBL" id="RWA11500.1"/>
    </source>
</evidence>
<sequence>MLLASFLVSTRESSPITWGHEAPLIQILALLLLTFCILSVGAQFATKLLLRKRLDAGDVVLFVALLLVIGQLSTLLSPEGRIVGNSPIGLQDVEIEGAMKALYGGDILGILTLGVAKISLLVSLRIITPIAWHRATIYAVWIFTIAWVLTGAFSIAFQCPSPKPWDVLDDGCIDIRSVRTYIAIVNILTDVALLIIPTIIIRSVQLTWRKRLTLLSGFWCRVGVIGATVAQLIYIRRLVFDERYLGNVWQVIVCDEVVYTTSIIVTCIPFLKPFLLSLESGFLRADDKVRRTDASLPGSSNHSSGWTSRYVKIRNQRNWGQFVELDTNVSRVSHD</sequence>
<feature type="transmembrane region" description="Helical" evidence="1">
    <location>
        <begin position="178"/>
        <end position="200"/>
    </location>
</feature>
<evidence type="ECO:0000259" key="2">
    <source>
        <dbReference type="Pfam" id="PF20684"/>
    </source>
</evidence>
<feature type="transmembrane region" description="Helical" evidence="1">
    <location>
        <begin position="56"/>
        <end position="76"/>
    </location>
</feature>
<evidence type="ECO:0000313" key="4">
    <source>
        <dbReference type="Proteomes" id="UP000286045"/>
    </source>
</evidence>
<evidence type="ECO:0000256" key="1">
    <source>
        <dbReference type="SAM" id="Phobius"/>
    </source>
</evidence>
<keyword evidence="1" id="KW-1133">Transmembrane helix</keyword>
<accession>A0A439DAQ8</accession>
<keyword evidence="1" id="KW-0812">Transmembrane</keyword>
<dbReference type="Pfam" id="PF20684">
    <property type="entry name" value="Fung_rhodopsin"/>
    <property type="match status" value="1"/>
</dbReference>
<dbReference type="PANTHER" id="PTHR38794">
    <property type="entry name" value="INTEGRAL MEMBRANE PROTEIN"/>
    <property type="match status" value="1"/>
</dbReference>
<name>A0A439DAQ8_9PEZI</name>
<protein>
    <recommendedName>
        <fullName evidence="2">Rhodopsin domain-containing protein</fullName>
    </recommendedName>
</protein>
<reference evidence="3 4" key="1">
    <citation type="submission" date="2018-12" db="EMBL/GenBank/DDBJ databases">
        <title>Draft genome sequence of Xylaria grammica IHI A82.</title>
        <authorList>
            <person name="Buettner E."/>
            <person name="Kellner H."/>
        </authorList>
    </citation>
    <scope>NUCLEOTIDE SEQUENCE [LARGE SCALE GENOMIC DNA]</scope>
    <source>
        <strain evidence="3 4">IHI A82</strain>
    </source>
</reference>
<keyword evidence="4" id="KW-1185">Reference proteome</keyword>
<proteinExistence type="predicted"/>
<gene>
    <name evidence="3" type="ORF">EKO27_g3596</name>
</gene>
<feature type="transmembrane region" description="Helical" evidence="1">
    <location>
        <begin position="107"/>
        <end position="126"/>
    </location>
</feature>
<feature type="domain" description="Rhodopsin" evidence="2">
    <location>
        <begin position="43"/>
        <end position="275"/>
    </location>
</feature>